<dbReference type="CDD" id="cd00082">
    <property type="entry name" value="HisKA"/>
    <property type="match status" value="1"/>
</dbReference>
<dbReference type="InterPro" id="IPR003661">
    <property type="entry name" value="HisK_dim/P_dom"/>
</dbReference>
<evidence type="ECO:0000256" key="5">
    <source>
        <dbReference type="ARBA" id="ARBA00022679"/>
    </source>
</evidence>
<evidence type="ECO:0000256" key="7">
    <source>
        <dbReference type="ARBA" id="ARBA00022777"/>
    </source>
</evidence>
<protein>
    <recommendedName>
        <fullName evidence="3">histidine kinase</fullName>
        <ecNumber evidence="3">2.7.13.3</ecNumber>
    </recommendedName>
</protein>
<evidence type="ECO:0000256" key="2">
    <source>
        <dbReference type="ARBA" id="ARBA00004370"/>
    </source>
</evidence>
<dbReference type="InterPro" id="IPR013727">
    <property type="entry name" value="2CSK_N"/>
</dbReference>
<evidence type="ECO:0000256" key="4">
    <source>
        <dbReference type="ARBA" id="ARBA00022553"/>
    </source>
</evidence>
<keyword evidence="10 11" id="KW-0472">Membrane</keyword>
<keyword evidence="6 11" id="KW-0812">Transmembrane</keyword>
<evidence type="ECO:0000256" key="8">
    <source>
        <dbReference type="ARBA" id="ARBA00022989"/>
    </source>
</evidence>
<dbReference type="InterPro" id="IPR005467">
    <property type="entry name" value="His_kinase_dom"/>
</dbReference>
<dbReference type="GO" id="GO:0000155">
    <property type="term" value="F:phosphorelay sensor kinase activity"/>
    <property type="evidence" value="ECO:0007669"/>
    <property type="project" value="InterPro"/>
</dbReference>
<evidence type="ECO:0000256" key="10">
    <source>
        <dbReference type="ARBA" id="ARBA00023136"/>
    </source>
</evidence>
<evidence type="ECO:0000259" key="12">
    <source>
        <dbReference type="PROSITE" id="PS50109"/>
    </source>
</evidence>
<dbReference type="InterPro" id="IPR036890">
    <property type="entry name" value="HATPase_C_sf"/>
</dbReference>
<evidence type="ECO:0000256" key="9">
    <source>
        <dbReference type="ARBA" id="ARBA00023012"/>
    </source>
</evidence>
<feature type="domain" description="Histidine kinase" evidence="12">
    <location>
        <begin position="248"/>
        <end position="466"/>
    </location>
</feature>
<dbReference type="SUPFAM" id="SSF47384">
    <property type="entry name" value="Homodimeric domain of signal transducing histidine kinase"/>
    <property type="match status" value="1"/>
</dbReference>
<dbReference type="SMART" id="SM00388">
    <property type="entry name" value="HisKA"/>
    <property type="match status" value="1"/>
</dbReference>
<dbReference type="SUPFAM" id="SSF55874">
    <property type="entry name" value="ATPase domain of HSP90 chaperone/DNA topoisomerase II/histidine kinase"/>
    <property type="match status" value="1"/>
</dbReference>
<feature type="transmembrane region" description="Helical" evidence="11">
    <location>
        <begin position="18"/>
        <end position="36"/>
    </location>
</feature>
<dbReference type="PRINTS" id="PR00344">
    <property type="entry name" value="BCTRLSENSOR"/>
</dbReference>
<feature type="transmembrane region" description="Helical" evidence="11">
    <location>
        <begin position="164"/>
        <end position="187"/>
    </location>
</feature>
<keyword evidence="9" id="KW-0902">Two-component regulatory system</keyword>
<dbReference type="EMBL" id="JALGBI010000001">
    <property type="protein sequence ID" value="MCJ0762879.1"/>
    <property type="molecule type" value="Genomic_DNA"/>
</dbReference>
<keyword evidence="7 14" id="KW-0418">Kinase</keyword>
<dbReference type="InterPro" id="IPR003594">
    <property type="entry name" value="HATPase_dom"/>
</dbReference>
<accession>A0A9X1VTJ8</accession>
<evidence type="ECO:0000313" key="15">
    <source>
        <dbReference type="Proteomes" id="UP001139447"/>
    </source>
</evidence>
<dbReference type="InterPro" id="IPR036097">
    <property type="entry name" value="HisK_dim/P_sf"/>
</dbReference>
<keyword evidence="4" id="KW-0597">Phosphoprotein</keyword>
<evidence type="ECO:0000313" key="14">
    <source>
        <dbReference type="EMBL" id="MCJ0762879.1"/>
    </source>
</evidence>
<evidence type="ECO:0000256" key="1">
    <source>
        <dbReference type="ARBA" id="ARBA00000085"/>
    </source>
</evidence>
<evidence type="ECO:0000256" key="6">
    <source>
        <dbReference type="ARBA" id="ARBA00022692"/>
    </source>
</evidence>
<comment type="caution">
    <text evidence="14">The sequence shown here is derived from an EMBL/GenBank/DDBJ whole genome shotgun (WGS) entry which is preliminary data.</text>
</comment>
<dbReference type="PANTHER" id="PTHR45436:SF1">
    <property type="entry name" value="SENSOR PROTEIN QSEC"/>
    <property type="match status" value="1"/>
</dbReference>
<dbReference type="Pfam" id="PF08521">
    <property type="entry name" value="2CSK_N"/>
    <property type="match status" value="1"/>
</dbReference>
<dbReference type="AlphaFoldDB" id="A0A9X1VTJ8"/>
<keyword evidence="15" id="KW-1185">Reference proteome</keyword>
<dbReference type="RefSeq" id="WP_243305446.1">
    <property type="nucleotide sequence ID" value="NZ_JALGBI010000001.1"/>
</dbReference>
<name>A0A9X1VTJ8_9BURK</name>
<organism evidence="14 15">
    <name type="scientific">Variovorax terrae</name>
    <dbReference type="NCBI Taxonomy" id="2923278"/>
    <lineage>
        <taxon>Bacteria</taxon>
        <taxon>Pseudomonadati</taxon>
        <taxon>Pseudomonadota</taxon>
        <taxon>Betaproteobacteria</taxon>
        <taxon>Burkholderiales</taxon>
        <taxon>Comamonadaceae</taxon>
        <taxon>Variovorax</taxon>
    </lineage>
</organism>
<dbReference type="InterPro" id="IPR050428">
    <property type="entry name" value="TCS_sensor_his_kinase"/>
</dbReference>
<comment type="subcellular location">
    <subcellularLocation>
        <location evidence="2">Membrane</location>
    </subcellularLocation>
</comment>
<dbReference type="SMART" id="SM00387">
    <property type="entry name" value="HATPase_c"/>
    <property type="match status" value="1"/>
</dbReference>
<proteinExistence type="predicted"/>
<dbReference type="Proteomes" id="UP001139447">
    <property type="component" value="Unassembled WGS sequence"/>
</dbReference>
<gene>
    <name evidence="14" type="ORF">MMF98_06615</name>
</gene>
<dbReference type="InterPro" id="IPR004358">
    <property type="entry name" value="Sig_transdc_His_kin-like_C"/>
</dbReference>
<evidence type="ECO:0000259" key="13">
    <source>
        <dbReference type="PROSITE" id="PS50885"/>
    </source>
</evidence>
<dbReference type="Gene3D" id="3.30.565.10">
    <property type="entry name" value="Histidine kinase-like ATPase, C-terminal domain"/>
    <property type="match status" value="1"/>
</dbReference>
<comment type="catalytic activity">
    <reaction evidence="1">
        <text>ATP + protein L-histidine = ADP + protein N-phospho-L-histidine.</text>
        <dbReference type="EC" id="2.7.13.3"/>
    </reaction>
</comment>
<dbReference type="Gene3D" id="1.10.287.130">
    <property type="match status" value="1"/>
</dbReference>
<dbReference type="InterPro" id="IPR003660">
    <property type="entry name" value="HAMP_dom"/>
</dbReference>
<dbReference type="GO" id="GO:0005886">
    <property type="term" value="C:plasma membrane"/>
    <property type="evidence" value="ECO:0007669"/>
    <property type="project" value="TreeGrafter"/>
</dbReference>
<keyword evidence="8 11" id="KW-1133">Transmembrane helix</keyword>
<dbReference type="Pfam" id="PF02518">
    <property type="entry name" value="HATPase_c"/>
    <property type="match status" value="1"/>
</dbReference>
<dbReference type="PROSITE" id="PS50885">
    <property type="entry name" value="HAMP"/>
    <property type="match status" value="1"/>
</dbReference>
<dbReference type="PROSITE" id="PS50109">
    <property type="entry name" value="HIS_KIN"/>
    <property type="match status" value="1"/>
</dbReference>
<dbReference type="Pfam" id="PF00512">
    <property type="entry name" value="HisKA"/>
    <property type="match status" value="1"/>
</dbReference>
<sequence>MNPAGSASLLRKLLYPLLWLWLLPALLAMLAAFWLAGRTAQSSFDRILKDDALALGAQVRWDAEGPRFAVDSRTAASLVFDSLSPSRFTVRTGDGRTLVGNAELSLPQGSDQQPTGHPLFYDTPTTWGSLRAVAVRLEQAGRPESVWVIVGEAQSKRDQISRELALAIFLPAAGLGFLIIPLLFLGIRYGLAPARDTTLAVARRGIDDLSPLPLDNVPDELRGLIGHINDLLARLQEAVAHERRFIADAAHQLRTPVAGLKLLADDLQRTHHANPGQPPDSEVLDELHAAASRATHLVRQLLALARSERGTPAETTRFELCALLQEVAGRWQEPAAAAHKTLQADADLARLGPLWLSGSPILLEEALGNVIDNALLYGGPVVRISLEPAGDELLVHVQDNGPAIAPAVRDQMLTPFWRGDQASASGSGLGLPIAQKAVRGLGGELLIGSGPQGTGTRVTFRLPHQRTGRHTTEAAPASK</sequence>
<keyword evidence="5" id="KW-0808">Transferase</keyword>
<evidence type="ECO:0000256" key="3">
    <source>
        <dbReference type="ARBA" id="ARBA00012438"/>
    </source>
</evidence>
<evidence type="ECO:0000256" key="11">
    <source>
        <dbReference type="SAM" id="Phobius"/>
    </source>
</evidence>
<feature type="domain" description="HAMP" evidence="13">
    <location>
        <begin position="188"/>
        <end position="240"/>
    </location>
</feature>
<dbReference type="EC" id="2.7.13.3" evidence="3"/>
<dbReference type="PANTHER" id="PTHR45436">
    <property type="entry name" value="SENSOR HISTIDINE KINASE YKOH"/>
    <property type="match status" value="1"/>
</dbReference>
<reference evidence="14" key="1">
    <citation type="submission" date="2022-03" db="EMBL/GenBank/DDBJ databases">
        <authorList>
            <person name="Woo C.Y."/>
        </authorList>
    </citation>
    <scope>NUCLEOTIDE SEQUENCE</scope>
    <source>
        <strain evidence="14">CYS-02</strain>
    </source>
</reference>